<proteinExistence type="predicted"/>
<evidence type="ECO:0000313" key="1">
    <source>
        <dbReference type="EMBL" id="MBC5685555.1"/>
    </source>
</evidence>
<keyword evidence="2" id="KW-1185">Reference proteome</keyword>
<name>A0ABR7GFI7_9FIRM</name>
<gene>
    <name evidence="1" type="ORF">H8R94_02810</name>
</gene>
<accession>A0ABR7GFI7</accession>
<protein>
    <submittedName>
        <fullName evidence="1">Uncharacterized protein</fullName>
    </submittedName>
</protein>
<reference evidence="1 2" key="1">
    <citation type="submission" date="2020-08" db="EMBL/GenBank/DDBJ databases">
        <title>Genome public.</title>
        <authorList>
            <person name="Liu C."/>
            <person name="Sun Q."/>
        </authorList>
    </citation>
    <scope>NUCLEOTIDE SEQUENCE [LARGE SCALE GENOMIC DNA]</scope>
    <source>
        <strain evidence="1 2">NSJ-9</strain>
    </source>
</reference>
<dbReference type="RefSeq" id="WP_186853810.1">
    <property type="nucleotide sequence ID" value="NZ_JACOPG010000001.1"/>
</dbReference>
<comment type="caution">
    <text evidence="1">The sequence shown here is derived from an EMBL/GenBank/DDBJ whole genome shotgun (WGS) entry which is preliminary data.</text>
</comment>
<dbReference type="EMBL" id="JACOPG010000001">
    <property type="protein sequence ID" value="MBC5685555.1"/>
    <property type="molecule type" value="Genomic_DNA"/>
</dbReference>
<organism evidence="1 2">
    <name type="scientific">Roseburia lenta</name>
    <dbReference type="NCBI Taxonomy" id="2763061"/>
    <lineage>
        <taxon>Bacteria</taxon>
        <taxon>Bacillati</taxon>
        <taxon>Bacillota</taxon>
        <taxon>Clostridia</taxon>
        <taxon>Lachnospirales</taxon>
        <taxon>Lachnospiraceae</taxon>
        <taxon>Roseburia</taxon>
    </lineage>
</organism>
<dbReference type="Proteomes" id="UP000643810">
    <property type="component" value="Unassembled WGS sequence"/>
</dbReference>
<sequence length="170" mass="19561">MNEKERYKTRALERLKKYKTIPFLNTATDVAPEYARIGKSTIFDLVLNAQTEENDFIENEMPTTDVQYYKPELAQELQCNKGDAAFDYLYDMFMNLPTGEDVKKNLLIVFAGNVGTTDAEKFNAWNTKSTLILDHFDSVAEKIYFKFSIYEIERGTCTVSEGTPVFAKKE</sequence>
<evidence type="ECO:0000313" key="2">
    <source>
        <dbReference type="Proteomes" id="UP000643810"/>
    </source>
</evidence>